<dbReference type="InterPro" id="IPR050392">
    <property type="entry name" value="Collagen/C1q_domain"/>
</dbReference>
<dbReference type="SMART" id="SM00110">
    <property type="entry name" value="C1Q"/>
    <property type="match status" value="1"/>
</dbReference>
<proteinExistence type="predicted"/>
<dbReference type="InterPro" id="IPR008983">
    <property type="entry name" value="Tumour_necrosis_fac-like_dom"/>
</dbReference>
<comment type="caution">
    <text evidence="5">The sequence shown here is derived from an EMBL/GenBank/DDBJ whole genome shotgun (WGS) entry which is preliminary data.</text>
</comment>
<gene>
    <name evidence="5" type="ORF">MGAL_10B068540</name>
</gene>
<evidence type="ECO:0000256" key="1">
    <source>
        <dbReference type="ARBA" id="ARBA00004613"/>
    </source>
</evidence>
<dbReference type="OrthoDB" id="10009278at2759"/>
<dbReference type="AlphaFoldDB" id="A0A8B6D8R1"/>
<keyword evidence="3" id="KW-0732">Signal</keyword>
<dbReference type="Gene3D" id="2.60.120.40">
    <property type="match status" value="1"/>
</dbReference>
<evidence type="ECO:0000313" key="6">
    <source>
        <dbReference type="Proteomes" id="UP000596742"/>
    </source>
</evidence>
<dbReference type="PROSITE" id="PS50871">
    <property type="entry name" value="C1Q"/>
    <property type="match status" value="1"/>
</dbReference>
<sequence length="185" mass="20577">MYIISVLTLVFLCGRMIMGSCDVKLESSLLKDLVEMFLKKDSAKTCELLNKKKIPAFSAVLTKQISLSTNKVVKFNKVFTNIQNGYNPTTGIFTAPIAGVYQFSSVVMSQNGKTLIASLWHNTIKIASMYTTSSTFQTGSLSMVLDLKKRDQIAVKSYINSQYSSNIFYSDSNNYSTFSGYLIAK</sequence>
<evidence type="ECO:0000313" key="5">
    <source>
        <dbReference type="EMBL" id="VDI16755.1"/>
    </source>
</evidence>
<feature type="chain" id="PRO_5032738972" description="C1q domain-containing protein" evidence="3">
    <location>
        <begin position="20"/>
        <end position="185"/>
    </location>
</feature>
<feature type="signal peptide" evidence="3">
    <location>
        <begin position="1"/>
        <end position="19"/>
    </location>
</feature>
<name>A0A8B6D8R1_MYTGA</name>
<evidence type="ECO:0000256" key="3">
    <source>
        <dbReference type="SAM" id="SignalP"/>
    </source>
</evidence>
<accession>A0A8B6D8R1</accession>
<dbReference type="PANTHER" id="PTHR15427:SF50">
    <property type="entry name" value="COMPLEMENT C1Q TUMOR NECROSIS FACTOR-RELATED PROTEIN 2-LIKE"/>
    <property type="match status" value="1"/>
</dbReference>
<reference evidence="5" key="1">
    <citation type="submission" date="2018-11" db="EMBL/GenBank/DDBJ databases">
        <authorList>
            <person name="Alioto T."/>
            <person name="Alioto T."/>
        </authorList>
    </citation>
    <scope>NUCLEOTIDE SEQUENCE</scope>
</reference>
<dbReference type="Pfam" id="PF00386">
    <property type="entry name" value="C1q"/>
    <property type="match status" value="1"/>
</dbReference>
<evidence type="ECO:0000256" key="2">
    <source>
        <dbReference type="ARBA" id="ARBA00022525"/>
    </source>
</evidence>
<keyword evidence="6" id="KW-1185">Reference proteome</keyword>
<dbReference type="PANTHER" id="PTHR15427">
    <property type="entry name" value="EMILIN ELASTIN MICROFIBRIL INTERFACE-LOCATED PROTEIN ELASTIN MICROFIBRIL INTERFACER"/>
    <property type="match status" value="1"/>
</dbReference>
<dbReference type="GO" id="GO:0005576">
    <property type="term" value="C:extracellular region"/>
    <property type="evidence" value="ECO:0007669"/>
    <property type="project" value="UniProtKB-SubCell"/>
</dbReference>
<dbReference type="Proteomes" id="UP000596742">
    <property type="component" value="Unassembled WGS sequence"/>
</dbReference>
<evidence type="ECO:0000259" key="4">
    <source>
        <dbReference type="PROSITE" id="PS50871"/>
    </source>
</evidence>
<dbReference type="SUPFAM" id="SSF49842">
    <property type="entry name" value="TNF-like"/>
    <property type="match status" value="1"/>
</dbReference>
<feature type="domain" description="C1q" evidence="4">
    <location>
        <begin position="50"/>
        <end position="185"/>
    </location>
</feature>
<comment type="subcellular location">
    <subcellularLocation>
        <location evidence="1">Secreted</location>
    </subcellularLocation>
</comment>
<protein>
    <recommendedName>
        <fullName evidence="4">C1q domain-containing protein</fullName>
    </recommendedName>
</protein>
<organism evidence="5 6">
    <name type="scientific">Mytilus galloprovincialis</name>
    <name type="common">Mediterranean mussel</name>
    <dbReference type="NCBI Taxonomy" id="29158"/>
    <lineage>
        <taxon>Eukaryota</taxon>
        <taxon>Metazoa</taxon>
        <taxon>Spiralia</taxon>
        <taxon>Lophotrochozoa</taxon>
        <taxon>Mollusca</taxon>
        <taxon>Bivalvia</taxon>
        <taxon>Autobranchia</taxon>
        <taxon>Pteriomorphia</taxon>
        <taxon>Mytilida</taxon>
        <taxon>Mytiloidea</taxon>
        <taxon>Mytilidae</taxon>
        <taxon>Mytilinae</taxon>
        <taxon>Mytilus</taxon>
    </lineage>
</organism>
<dbReference type="InterPro" id="IPR001073">
    <property type="entry name" value="C1q_dom"/>
</dbReference>
<keyword evidence="2" id="KW-0964">Secreted</keyword>
<dbReference type="PRINTS" id="PR00007">
    <property type="entry name" value="COMPLEMNTC1Q"/>
</dbReference>
<dbReference type="EMBL" id="UYJE01003122">
    <property type="protein sequence ID" value="VDI16755.1"/>
    <property type="molecule type" value="Genomic_DNA"/>
</dbReference>